<dbReference type="SMART" id="SM01048">
    <property type="entry name" value="C6"/>
    <property type="match status" value="1"/>
</dbReference>
<evidence type="ECO:0000259" key="2">
    <source>
        <dbReference type="SMART" id="SM01048"/>
    </source>
</evidence>
<evidence type="ECO:0000313" key="3">
    <source>
        <dbReference type="EMBL" id="PIC32063.1"/>
    </source>
</evidence>
<dbReference type="PANTHER" id="PTHR21629">
    <property type="entry name" value="C6 DOMAIN-CONTAINING PROTEIN"/>
    <property type="match status" value="1"/>
</dbReference>
<feature type="signal peptide" evidence="1">
    <location>
        <begin position="1"/>
        <end position="18"/>
    </location>
</feature>
<evidence type="ECO:0000256" key="1">
    <source>
        <dbReference type="SAM" id="SignalP"/>
    </source>
</evidence>
<reference evidence="4" key="1">
    <citation type="submission" date="2017-10" db="EMBL/GenBank/DDBJ databases">
        <title>Rapid genome shrinkage in a self-fertile nematode reveals novel sperm competition proteins.</title>
        <authorList>
            <person name="Yin D."/>
            <person name="Schwarz E.M."/>
            <person name="Thomas C.G."/>
            <person name="Felde R.L."/>
            <person name="Korf I.F."/>
            <person name="Cutter A.D."/>
            <person name="Schartner C.M."/>
            <person name="Ralston E.J."/>
            <person name="Meyer B.J."/>
            <person name="Haag E.S."/>
        </authorList>
    </citation>
    <scope>NUCLEOTIDE SEQUENCE [LARGE SCALE GENOMIC DNA]</scope>
    <source>
        <strain evidence="4">JU1422</strain>
    </source>
</reference>
<dbReference type="Pfam" id="PF01681">
    <property type="entry name" value="C6"/>
    <property type="match status" value="1"/>
</dbReference>
<dbReference type="Proteomes" id="UP000230233">
    <property type="component" value="Chromosome IV"/>
</dbReference>
<dbReference type="InterPro" id="IPR002601">
    <property type="entry name" value="C6_domain"/>
</dbReference>
<sequence>MRLFTLFLVSIFVLNAAGSCGGATPKSMLFLKLSFHYSQITDCKSCQANDLNTGPTTDEYSKEFSSDKIDTSGDCAVRTLVCEATPDSNDIIITYKTIGSVDYSRWMPGMDEQVTEVLTCNDEGQWTASGEWTNKDSESFSANGTVLTEISCMS</sequence>
<keyword evidence="1" id="KW-0732">Signal</keyword>
<dbReference type="EMBL" id="PDUG01000004">
    <property type="protein sequence ID" value="PIC32063.1"/>
    <property type="molecule type" value="Genomic_DNA"/>
</dbReference>
<protein>
    <recommendedName>
        <fullName evidence="2">C6 domain-containing protein</fullName>
    </recommendedName>
</protein>
<keyword evidence="4" id="KW-1185">Reference proteome</keyword>
<dbReference type="PANTHER" id="PTHR21629:SF5">
    <property type="entry name" value="C6 DOMAIN-CONTAINING PROTEIN"/>
    <property type="match status" value="1"/>
</dbReference>
<feature type="chain" id="PRO_5013808190" description="C6 domain-containing protein" evidence="1">
    <location>
        <begin position="19"/>
        <end position="154"/>
    </location>
</feature>
<dbReference type="PROSITE" id="PS51257">
    <property type="entry name" value="PROKAR_LIPOPROTEIN"/>
    <property type="match status" value="1"/>
</dbReference>
<evidence type="ECO:0000313" key="4">
    <source>
        <dbReference type="Proteomes" id="UP000230233"/>
    </source>
</evidence>
<gene>
    <name evidence="3" type="primary">Cnig_chr_IV.g12538</name>
    <name evidence="3" type="ORF">B9Z55_012538</name>
</gene>
<accession>A0A2G5TXU8</accession>
<organism evidence="3 4">
    <name type="scientific">Caenorhabditis nigoni</name>
    <dbReference type="NCBI Taxonomy" id="1611254"/>
    <lineage>
        <taxon>Eukaryota</taxon>
        <taxon>Metazoa</taxon>
        <taxon>Ecdysozoa</taxon>
        <taxon>Nematoda</taxon>
        <taxon>Chromadorea</taxon>
        <taxon>Rhabditida</taxon>
        <taxon>Rhabditina</taxon>
        <taxon>Rhabditomorpha</taxon>
        <taxon>Rhabditoidea</taxon>
        <taxon>Rhabditidae</taxon>
        <taxon>Peloderinae</taxon>
        <taxon>Caenorhabditis</taxon>
    </lineage>
</organism>
<name>A0A2G5TXU8_9PELO</name>
<proteinExistence type="predicted"/>
<comment type="caution">
    <text evidence="3">The sequence shown here is derived from an EMBL/GenBank/DDBJ whole genome shotgun (WGS) entry which is preliminary data.</text>
</comment>
<dbReference type="AlphaFoldDB" id="A0A2G5TXU8"/>
<feature type="domain" description="C6" evidence="2">
    <location>
        <begin position="43"/>
        <end position="152"/>
    </location>
</feature>